<name>A0A5N5JVG7_9ROSI</name>
<protein>
    <submittedName>
        <fullName evidence="1">Uncharacterized protein</fullName>
    </submittedName>
</protein>
<accession>A0A5N5JVG7</accession>
<organism evidence="1 2">
    <name type="scientific">Salix brachista</name>
    <dbReference type="NCBI Taxonomy" id="2182728"/>
    <lineage>
        <taxon>Eukaryota</taxon>
        <taxon>Viridiplantae</taxon>
        <taxon>Streptophyta</taxon>
        <taxon>Embryophyta</taxon>
        <taxon>Tracheophyta</taxon>
        <taxon>Spermatophyta</taxon>
        <taxon>Magnoliopsida</taxon>
        <taxon>eudicotyledons</taxon>
        <taxon>Gunneridae</taxon>
        <taxon>Pentapetalae</taxon>
        <taxon>rosids</taxon>
        <taxon>fabids</taxon>
        <taxon>Malpighiales</taxon>
        <taxon>Salicaceae</taxon>
        <taxon>Saliceae</taxon>
        <taxon>Salix</taxon>
    </lineage>
</organism>
<evidence type="ECO:0000313" key="2">
    <source>
        <dbReference type="Proteomes" id="UP000326939"/>
    </source>
</evidence>
<keyword evidence="2" id="KW-1185">Reference proteome</keyword>
<proteinExistence type="predicted"/>
<comment type="caution">
    <text evidence="1">The sequence shown here is derived from an EMBL/GenBank/DDBJ whole genome shotgun (WGS) entry which is preliminary data.</text>
</comment>
<gene>
    <name evidence="1" type="ORF">DKX38_025912</name>
</gene>
<dbReference type="EMBL" id="VDCV01000016">
    <property type="protein sequence ID" value="KAB5521593.1"/>
    <property type="molecule type" value="Genomic_DNA"/>
</dbReference>
<reference evidence="2" key="1">
    <citation type="journal article" date="2019" name="Gigascience">
        <title>De novo genome assembly of the endangered Acer yangbiense, a plant species with extremely small populations endemic to Yunnan Province, China.</title>
        <authorList>
            <person name="Yang J."/>
            <person name="Wariss H.M."/>
            <person name="Tao L."/>
            <person name="Zhang R."/>
            <person name="Yun Q."/>
            <person name="Hollingsworth P."/>
            <person name="Dao Z."/>
            <person name="Luo G."/>
            <person name="Guo H."/>
            <person name="Ma Y."/>
            <person name="Sun W."/>
        </authorList>
    </citation>
    <scope>NUCLEOTIDE SEQUENCE [LARGE SCALE GENOMIC DNA]</scope>
    <source>
        <strain evidence="2">cv. br00</strain>
    </source>
</reference>
<evidence type="ECO:0000313" key="1">
    <source>
        <dbReference type="EMBL" id="KAB5521593.1"/>
    </source>
</evidence>
<dbReference type="Proteomes" id="UP000326939">
    <property type="component" value="Chromosome 16"/>
</dbReference>
<sequence>MSRKRCFHRGQIQREKTNVEDSNFCVIYSTVLQSSLDPALPEKEEAEKQDKLLSNQHHSFVFLASFELTFLVQNRFNMANIAEPQQNSTIAVESW</sequence>
<dbReference type="AlphaFoldDB" id="A0A5N5JVG7"/>